<dbReference type="GO" id="GO:0000981">
    <property type="term" value="F:DNA-binding transcription factor activity, RNA polymerase II-specific"/>
    <property type="evidence" value="ECO:0007669"/>
    <property type="project" value="InterPro"/>
</dbReference>
<dbReference type="InterPro" id="IPR051089">
    <property type="entry name" value="prtT"/>
</dbReference>
<dbReference type="OrthoDB" id="1600564at2759"/>
<gene>
    <name evidence="8" type="ORF">ASPZODRAFT_106386</name>
</gene>
<comment type="subcellular location">
    <subcellularLocation>
        <location evidence="1">Nucleus</location>
    </subcellularLocation>
</comment>
<dbReference type="InterPro" id="IPR001138">
    <property type="entry name" value="Zn2Cys6_DnaBD"/>
</dbReference>
<evidence type="ECO:0000256" key="1">
    <source>
        <dbReference type="ARBA" id="ARBA00004123"/>
    </source>
</evidence>
<evidence type="ECO:0000313" key="9">
    <source>
        <dbReference type="Proteomes" id="UP000184188"/>
    </source>
</evidence>
<feature type="region of interest" description="Disordered" evidence="6">
    <location>
        <begin position="81"/>
        <end position="101"/>
    </location>
</feature>
<evidence type="ECO:0000313" key="8">
    <source>
        <dbReference type="EMBL" id="OJJ50619.1"/>
    </source>
</evidence>
<keyword evidence="2" id="KW-0805">Transcription regulation</keyword>
<evidence type="ECO:0000256" key="4">
    <source>
        <dbReference type="ARBA" id="ARBA00023163"/>
    </source>
</evidence>
<protein>
    <recommendedName>
        <fullName evidence="7">Zn(2)-C6 fungal-type domain-containing protein</fullName>
    </recommendedName>
</protein>
<keyword evidence="4" id="KW-0804">Transcription</keyword>
<dbReference type="CDD" id="cd00067">
    <property type="entry name" value="GAL4"/>
    <property type="match status" value="1"/>
</dbReference>
<dbReference type="GO" id="GO:0008270">
    <property type="term" value="F:zinc ion binding"/>
    <property type="evidence" value="ECO:0007669"/>
    <property type="project" value="InterPro"/>
</dbReference>
<evidence type="ECO:0000256" key="5">
    <source>
        <dbReference type="ARBA" id="ARBA00023242"/>
    </source>
</evidence>
<dbReference type="GO" id="GO:0005634">
    <property type="term" value="C:nucleus"/>
    <property type="evidence" value="ECO:0007669"/>
    <property type="project" value="UniProtKB-SubCell"/>
</dbReference>
<dbReference type="PANTHER" id="PTHR31845:SF10">
    <property type="entry name" value="ZN(II)2CYS6 TRANSCRIPTION FACTOR (EUROFUNG)"/>
    <property type="match status" value="1"/>
</dbReference>
<feature type="domain" description="Zn(2)-C6 fungal-type" evidence="7">
    <location>
        <begin position="12"/>
        <end position="41"/>
    </location>
</feature>
<keyword evidence="5" id="KW-0539">Nucleus</keyword>
<evidence type="ECO:0000259" key="7">
    <source>
        <dbReference type="PROSITE" id="PS00463"/>
    </source>
</evidence>
<reference evidence="9" key="1">
    <citation type="journal article" date="2017" name="Genome Biol.">
        <title>Comparative genomics reveals high biological diversity and specific adaptations in the industrially and medically important fungal genus Aspergillus.</title>
        <authorList>
            <person name="de Vries R.P."/>
            <person name="Riley R."/>
            <person name="Wiebenga A."/>
            <person name="Aguilar-Osorio G."/>
            <person name="Amillis S."/>
            <person name="Uchima C.A."/>
            <person name="Anderluh G."/>
            <person name="Asadollahi M."/>
            <person name="Askin M."/>
            <person name="Barry K."/>
            <person name="Battaglia E."/>
            <person name="Bayram O."/>
            <person name="Benocci T."/>
            <person name="Braus-Stromeyer S.A."/>
            <person name="Caldana C."/>
            <person name="Canovas D."/>
            <person name="Cerqueira G.C."/>
            <person name="Chen F."/>
            <person name="Chen W."/>
            <person name="Choi C."/>
            <person name="Clum A."/>
            <person name="Dos Santos R.A."/>
            <person name="Damasio A.R."/>
            <person name="Diallinas G."/>
            <person name="Emri T."/>
            <person name="Fekete E."/>
            <person name="Flipphi M."/>
            <person name="Freyberg S."/>
            <person name="Gallo A."/>
            <person name="Gournas C."/>
            <person name="Habgood R."/>
            <person name="Hainaut M."/>
            <person name="Harispe M.L."/>
            <person name="Henrissat B."/>
            <person name="Hilden K.S."/>
            <person name="Hope R."/>
            <person name="Hossain A."/>
            <person name="Karabika E."/>
            <person name="Karaffa L."/>
            <person name="Karanyi Z."/>
            <person name="Krasevec N."/>
            <person name="Kuo A."/>
            <person name="Kusch H."/>
            <person name="LaButti K."/>
            <person name="Lagendijk E.L."/>
            <person name="Lapidus A."/>
            <person name="Levasseur A."/>
            <person name="Lindquist E."/>
            <person name="Lipzen A."/>
            <person name="Logrieco A.F."/>
            <person name="MacCabe A."/>
            <person name="Maekelae M.R."/>
            <person name="Malavazi I."/>
            <person name="Melin P."/>
            <person name="Meyer V."/>
            <person name="Mielnichuk N."/>
            <person name="Miskei M."/>
            <person name="Molnar A.P."/>
            <person name="Mule G."/>
            <person name="Ngan C.Y."/>
            <person name="Orejas M."/>
            <person name="Orosz E."/>
            <person name="Ouedraogo J.P."/>
            <person name="Overkamp K.M."/>
            <person name="Park H.-S."/>
            <person name="Perrone G."/>
            <person name="Piumi F."/>
            <person name="Punt P.J."/>
            <person name="Ram A.F."/>
            <person name="Ramon A."/>
            <person name="Rauscher S."/>
            <person name="Record E."/>
            <person name="Riano-Pachon D.M."/>
            <person name="Robert V."/>
            <person name="Roehrig J."/>
            <person name="Ruller R."/>
            <person name="Salamov A."/>
            <person name="Salih N.S."/>
            <person name="Samson R.A."/>
            <person name="Sandor E."/>
            <person name="Sanguinetti M."/>
            <person name="Schuetze T."/>
            <person name="Sepcic K."/>
            <person name="Shelest E."/>
            <person name="Sherlock G."/>
            <person name="Sophianopoulou V."/>
            <person name="Squina F.M."/>
            <person name="Sun H."/>
            <person name="Susca A."/>
            <person name="Todd R.B."/>
            <person name="Tsang A."/>
            <person name="Unkles S.E."/>
            <person name="van de Wiele N."/>
            <person name="van Rossen-Uffink D."/>
            <person name="Oliveira J.V."/>
            <person name="Vesth T.C."/>
            <person name="Visser J."/>
            <person name="Yu J.-H."/>
            <person name="Zhou M."/>
            <person name="Andersen M.R."/>
            <person name="Archer D.B."/>
            <person name="Baker S.E."/>
            <person name="Benoit I."/>
            <person name="Brakhage A.A."/>
            <person name="Braus G.H."/>
            <person name="Fischer R."/>
            <person name="Frisvad J.C."/>
            <person name="Goldman G.H."/>
            <person name="Houbraken J."/>
            <person name="Oakley B."/>
            <person name="Pocsi I."/>
            <person name="Scazzocchio C."/>
            <person name="Seiboth B."/>
            <person name="vanKuyk P.A."/>
            <person name="Wortman J."/>
            <person name="Dyer P.S."/>
            <person name="Grigoriev I.V."/>
        </authorList>
    </citation>
    <scope>NUCLEOTIDE SEQUENCE [LARGE SCALE GENOMIC DNA]</scope>
    <source>
        <strain evidence="9">CBS 506.65</strain>
    </source>
</reference>
<dbReference type="Gene3D" id="4.10.240.10">
    <property type="entry name" value="Zn(2)-C6 fungal-type DNA-binding domain"/>
    <property type="match status" value="1"/>
</dbReference>
<dbReference type="AlphaFoldDB" id="A0A1L9STU8"/>
<dbReference type="SUPFAM" id="SSF57701">
    <property type="entry name" value="Zn2/Cys6 DNA-binding domain"/>
    <property type="match status" value="1"/>
</dbReference>
<evidence type="ECO:0000256" key="2">
    <source>
        <dbReference type="ARBA" id="ARBA00023015"/>
    </source>
</evidence>
<sequence length="602" mass="66188">MNATVPAVKRRACVACTAAKAKCTPQTVNLCQRCARLGKSCAYLDLPQTRRKHKGAPSRVKVLEKKVDQLTSQLAALTRQTVPETLSNPIPDDLDSSGDTEMDATDISAMLDAAKDPSHGPYPPTSSVLEGQPSLVDRGLLSEAEAERLVTTFQRDFVPKFPFILLSHGESAARLGVREPFLFLCVVAATMGSAHPLRQTVTEEIMKHVTLRIVARSERNLELLRGLLVHGAWYSYPAERYHPRLLLLIQFCVSTVYDLGLHRKPSLNLHEQRALLGTYWLSVGLCGTLGRPISMKHDGRTDECLESIACTESVSDQWIAPFIRLQAFLATMDEVYASVQAGGGRMLVQVTRGSLQRQFDSVRACIEKELSSCPLSTENAIRTEIKYVELRLEELSLREELWISEPVSAVRTTMLMGMIQRSKELIHTVRNLPASEIAQMTIPTSAHICAAVGYLPTAVLTLLNLITGSAPDSDSTMEAQVQAVVHAAEYPDLVIELATALETKLDGMSAADQETDIVGSLCSKMRLLARCYPYQIRAIVGPALSQDQGQSARQDTSMMAGPASEVMTPQVWPSIYGDMDDIPFPIEDIQWDSLLSNFTGFS</sequence>
<dbReference type="CDD" id="cd12148">
    <property type="entry name" value="fungal_TF_MHR"/>
    <property type="match status" value="1"/>
</dbReference>
<dbReference type="STRING" id="1073090.A0A1L9STU8"/>
<accession>A0A1L9STU8</accession>
<organism evidence="8 9">
    <name type="scientific">Penicilliopsis zonata CBS 506.65</name>
    <dbReference type="NCBI Taxonomy" id="1073090"/>
    <lineage>
        <taxon>Eukaryota</taxon>
        <taxon>Fungi</taxon>
        <taxon>Dikarya</taxon>
        <taxon>Ascomycota</taxon>
        <taxon>Pezizomycotina</taxon>
        <taxon>Eurotiomycetes</taxon>
        <taxon>Eurotiomycetidae</taxon>
        <taxon>Eurotiales</taxon>
        <taxon>Aspergillaceae</taxon>
        <taxon>Penicilliopsis</taxon>
    </lineage>
</organism>
<dbReference type="SMART" id="SM00066">
    <property type="entry name" value="GAL4"/>
    <property type="match status" value="1"/>
</dbReference>
<evidence type="ECO:0000256" key="3">
    <source>
        <dbReference type="ARBA" id="ARBA00023125"/>
    </source>
</evidence>
<dbReference type="PANTHER" id="PTHR31845">
    <property type="entry name" value="FINGER DOMAIN PROTEIN, PUTATIVE-RELATED"/>
    <property type="match status" value="1"/>
</dbReference>
<dbReference type="GeneID" id="34607396"/>
<dbReference type="RefSeq" id="XP_022585129.1">
    <property type="nucleotide sequence ID" value="XM_022720931.1"/>
</dbReference>
<dbReference type="Proteomes" id="UP000184188">
    <property type="component" value="Unassembled WGS sequence"/>
</dbReference>
<dbReference type="EMBL" id="KV878336">
    <property type="protein sequence ID" value="OJJ50619.1"/>
    <property type="molecule type" value="Genomic_DNA"/>
</dbReference>
<evidence type="ECO:0000256" key="6">
    <source>
        <dbReference type="SAM" id="MobiDB-lite"/>
    </source>
</evidence>
<name>A0A1L9STU8_9EURO</name>
<proteinExistence type="predicted"/>
<keyword evidence="9" id="KW-1185">Reference proteome</keyword>
<dbReference type="GO" id="GO:0000976">
    <property type="term" value="F:transcription cis-regulatory region binding"/>
    <property type="evidence" value="ECO:0007669"/>
    <property type="project" value="TreeGrafter"/>
</dbReference>
<dbReference type="VEuPathDB" id="FungiDB:ASPZODRAFT_106386"/>
<keyword evidence="3" id="KW-0238">DNA-binding</keyword>
<dbReference type="PROSITE" id="PS00463">
    <property type="entry name" value="ZN2_CY6_FUNGAL_1"/>
    <property type="match status" value="1"/>
</dbReference>
<feature type="compositionally biased region" description="Acidic residues" evidence="6">
    <location>
        <begin position="92"/>
        <end position="101"/>
    </location>
</feature>
<dbReference type="InterPro" id="IPR036864">
    <property type="entry name" value="Zn2-C6_fun-type_DNA-bd_sf"/>
</dbReference>